<accession>A0ABU2B4I0</accession>
<name>A0ABU2B4I0_9CORY</name>
<organism evidence="4 5">
    <name type="scientific">Corynebacterium felinum</name>
    <dbReference type="NCBI Taxonomy" id="131318"/>
    <lineage>
        <taxon>Bacteria</taxon>
        <taxon>Bacillati</taxon>
        <taxon>Actinomycetota</taxon>
        <taxon>Actinomycetes</taxon>
        <taxon>Mycobacteriales</taxon>
        <taxon>Corynebacteriaceae</taxon>
        <taxon>Corynebacterium</taxon>
    </lineage>
</organism>
<evidence type="ECO:0000313" key="4">
    <source>
        <dbReference type="EMBL" id="MDR7353521.1"/>
    </source>
</evidence>
<evidence type="ECO:0000256" key="2">
    <source>
        <dbReference type="ARBA" id="ARBA00009348"/>
    </source>
</evidence>
<dbReference type="Proteomes" id="UP001183619">
    <property type="component" value="Unassembled WGS sequence"/>
</dbReference>
<proteinExistence type="inferred from homology"/>
<comment type="similarity">
    <text evidence="2">Belongs to the glycosyl hydrolase 33 family.</text>
</comment>
<dbReference type="GO" id="GO:0004308">
    <property type="term" value="F:exo-alpha-sialidase activity"/>
    <property type="evidence" value="ECO:0007669"/>
    <property type="project" value="UniProtKB-EC"/>
</dbReference>
<dbReference type="SUPFAM" id="SSF50939">
    <property type="entry name" value="Sialidases"/>
    <property type="match status" value="1"/>
</dbReference>
<gene>
    <name evidence="4" type="ORF">J2S37_000059</name>
</gene>
<dbReference type="EC" id="3.2.1.18" evidence="3"/>
<keyword evidence="4" id="KW-0326">Glycosidase</keyword>
<dbReference type="PANTHER" id="PTHR10628">
    <property type="entry name" value="SIALIDASE"/>
    <property type="match status" value="1"/>
</dbReference>
<dbReference type="RefSeq" id="WP_277105345.1">
    <property type="nucleotide sequence ID" value="NZ_BAAAJS010000073.1"/>
</dbReference>
<evidence type="ECO:0000256" key="1">
    <source>
        <dbReference type="ARBA" id="ARBA00000427"/>
    </source>
</evidence>
<dbReference type="InterPro" id="IPR026856">
    <property type="entry name" value="Sialidase_fam"/>
</dbReference>
<dbReference type="InterPro" id="IPR036278">
    <property type="entry name" value="Sialidase_sf"/>
</dbReference>
<dbReference type="Gene3D" id="2.120.10.10">
    <property type="match status" value="1"/>
</dbReference>
<evidence type="ECO:0000313" key="5">
    <source>
        <dbReference type="Proteomes" id="UP001183619"/>
    </source>
</evidence>
<sequence length="357" mass="38080">MAEQSFNPFSWSKEQKVIAPSDLSDVLPNVLEVRVPALAAFTDGQFLLAFDARMEPDPHLDWEKLGGAMAADLPNPNSLLIMRGCEGEFSAPEILRHGDPSMPTGYSDPAIIIDGDKVCIVHARSRNVGFFGSQPLSAKDPANTLQIEVLLSTDRGQSWSSRCITDDVLGEFTGAFATSGHGVVIDGKWLIPLVAKRCDGTTTHMTISSSDQGQRWVAGTPVGVDMDETAYGINGKTLVLSARKTSAYASGELGRWWAHSTDAGTTWSTPVFSPEPAAAACNAALVSTSLGLVLCYSGKGRVGGFVALYRSGTWVNAGFFTHGPCGYIDAVVIGDEIVVVFEKSGELWLCSTVIETL</sequence>
<comment type="caution">
    <text evidence="4">The sequence shown here is derived from an EMBL/GenBank/DDBJ whole genome shotgun (WGS) entry which is preliminary data.</text>
</comment>
<reference evidence="4 5" key="1">
    <citation type="submission" date="2023-07" db="EMBL/GenBank/DDBJ databases">
        <title>Sequencing the genomes of 1000 actinobacteria strains.</title>
        <authorList>
            <person name="Klenk H.-P."/>
        </authorList>
    </citation>
    <scope>NUCLEOTIDE SEQUENCE [LARGE SCALE GENOMIC DNA]</scope>
    <source>
        <strain evidence="4 5">DSM 44508</strain>
    </source>
</reference>
<dbReference type="PANTHER" id="PTHR10628:SF30">
    <property type="entry name" value="EXO-ALPHA-SIALIDASE"/>
    <property type="match status" value="1"/>
</dbReference>
<keyword evidence="4" id="KW-0378">Hydrolase</keyword>
<dbReference type="EMBL" id="JAVDYF010000001">
    <property type="protein sequence ID" value="MDR7353521.1"/>
    <property type="molecule type" value="Genomic_DNA"/>
</dbReference>
<keyword evidence="5" id="KW-1185">Reference proteome</keyword>
<protein>
    <recommendedName>
        <fullName evidence="3">exo-alpha-sialidase</fullName>
        <ecNumber evidence="3">3.2.1.18</ecNumber>
    </recommendedName>
</protein>
<evidence type="ECO:0000256" key="3">
    <source>
        <dbReference type="ARBA" id="ARBA00012733"/>
    </source>
</evidence>
<dbReference type="CDD" id="cd15482">
    <property type="entry name" value="Sialidase_non-viral"/>
    <property type="match status" value="1"/>
</dbReference>
<comment type="catalytic activity">
    <reaction evidence="1">
        <text>Hydrolysis of alpha-(2-&gt;3)-, alpha-(2-&gt;6)-, alpha-(2-&gt;8)- glycosidic linkages of terminal sialic acid residues in oligosaccharides, glycoproteins, glycolipids, colominic acid and synthetic substrates.</text>
        <dbReference type="EC" id="3.2.1.18"/>
    </reaction>
</comment>